<keyword evidence="1" id="KW-0812">Transmembrane</keyword>
<evidence type="ECO:0000313" key="2">
    <source>
        <dbReference type="EMBL" id="MCC3298456.1"/>
    </source>
</evidence>
<dbReference type="AlphaFoldDB" id="A0A9X1MF36"/>
<evidence type="ECO:0000313" key="3">
    <source>
        <dbReference type="Proteomes" id="UP001139158"/>
    </source>
</evidence>
<keyword evidence="1" id="KW-1133">Transmembrane helix</keyword>
<protein>
    <submittedName>
        <fullName evidence="2">Uncharacterized protein</fullName>
    </submittedName>
</protein>
<organism evidence="2 3">
    <name type="scientific">Arthrobacter caoxuetaonis</name>
    <dbReference type="NCBI Taxonomy" id="2886935"/>
    <lineage>
        <taxon>Bacteria</taxon>
        <taxon>Bacillati</taxon>
        <taxon>Actinomycetota</taxon>
        <taxon>Actinomycetes</taxon>
        <taxon>Micrococcales</taxon>
        <taxon>Micrococcaceae</taxon>
        <taxon>Arthrobacter</taxon>
    </lineage>
</organism>
<keyword evidence="1" id="KW-0472">Membrane</keyword>
<proteinExistence type="predicted"/>
<accession>A0A9X1MF36</accession>
<dbReference type="Proteomes" id="UP001139158">
    <property type="component" value="Unassembled WGS sequence"/>
</dbReference>
<name>A0A9X1MF36_9MICC</name>
<sequence length="68" mass="7089">MHNKSNRVFISLLLAMSLAAAALILNIPALFDSPGPGQLWLAAVLGILTAALGTAVVLLRPQRRGRGA</sequence>
<gene>
    <name evidence="2" type="ORF">LJ757_11650</name>
</gene>
<feature type="transmembrane region" description="Helical" evidence="1">
    <location>
        <begin position="37"/>
        <end position="59"/>
    </location>
</feature>
<keyword evidence="3" id="KW-1185">Reference proteome</keyword>
<evidence type="ECO:0000256" key="1">
    <source>
        <dbReference type="SAM" id="Phobius"/>
    </source>
</evidence>
<reference evidence="2" key="1">
    <citation type="submission" date="2021-10" db="EMBL/GenBank/DDBJ databases">
        <title>Novel species in genus Arthrobacter.</title>
        <authorList>
            <person name="Liu Y."/>
        </authorList>
    </citation>
    <scope>NUCLEOTIDE SEQUENCE</scope>
    <source>
        <strain evidence="2">Zg-Y453</strain>
    </source>
</reference>
<dbReference type="EMBL" id="JAJFZV010000011">
    <property type="protein sequence ID" value="MCC3298456.1"/>
    <property type="molecule type" value="Genomic_DNA"/>
</dbReference>
<comment type="caution">
    <text evidence="2">The sequence shown here is derived from an EMBL/GenBank/DDBJ whole genome shotgun (WGS) entry which is preliminary data.</text>
</comment>
<dbReference type="RefSeq" id="WP_227896322.1">
    <property type="nucleotide sequence ID" value="NZ_CP099466.1"/>
</dbReference>